<evidence type="ECO:0008006" key="3">
    <source>
        <dbReference type="Google" id="ProtNLM"/>
    </source>
</evidence>
<gene>
    <name evidence="1" type="ORF">PB1_09202</name>
</gene>
<protein>
    <recommendedName>
        <fullName evidence="3">Class I SAM-dependent methyltransferase</fullName>
    </recommendedName>
</protein>
<dbReference type="Gene3D" id="3.40.50.150">
    <property type="entry name" value="Vaccinia Virus protein VP39"/>
    <property type="match status" value="1"/>
</dbReference>
<dbReference type="Pfam" id="PF05711">
    <property type="entry name" value="TylF"/>
    <property type="match status" value="1"/>
</dbReference>
<evidence type="ECO:0000313" key="2">
    <source>
        <dbReference type="Proteomes" id="UP000010523"/>
    </source>
</evidence>
<dbReference type="PANTHER" id="PTHR40036">
    <property type="entry name" value="MACROCIN O-METHYLTRANSFERASE"/>
    <property type="match status" value="1"/>
</dbReference>
<dbReference type="InterPro" id="IPR029063">
    <property type="entry name" value="SAM-dependent_MTases_sf"/>
</dbReference>
<proteinExistence type="predicted"/>
<dbReference type="STRING" id="997296.PB1_09202"/>
<dbReference type="AlphaFoldDB" id="I3E205"/>
<organism evidence="1 2">
    <name type="scientific">Bacillus methanolicus PB1</name>
    <dbReference type="NCBI Taxonomy" id="997296"/>
    <lineage>
        <taxon>Bacteria</taxon>
        <taxon>Bacillati</taxon>
        <taxon>Bacillota</taxon>
        <taxon>Bacilli</taxon>
        <taxon>Bacillales</taxon>
        <taxon>Bacillaceae</taxon>
        <taxon>Bacillus</taxon>
    </lineage>
</organism>
<dbReference type="PANTHER" id="PTHR40036:SF1">
    <property type="entry name" value="MACROCIN O-METHYLTRANSFERASE"/>
    <property type="match status" value="1"/>
</dbReference>
<dbReference type="eggNOG" id="COG4122">
    <property type="taxonomic scope" value="Bacteria"/>
</dbReference>
<dbReference type="SUPFAM" id="SSF53335">
    <property type="entry name" value="S-adenosyl-L-methionine-dependent methyltransferases"/>
    <property type="match status" value="1"/>
</dbReference>
<keyword evidence="2" id="KW-1185">Reference proteome</keyword>
<evidence type="ECO:0000313" key="1">
    <source>
        <dbReference type="EMBL" id="EIJ80526.1"/>
    </source>
</evidence>
<accession>I3E205</accession>
<dbReference type="InterPro" id="IPR008884">
    <property type="entry name" value="TylF_MeTrfase"/>
</dbReference>
<name>I3E205_BACMT</name>
<comment type="caution">
    <text evidence="1">The sequence shown here is derived from an EMBL/GenBank/DDBJ whole genome shotgun (WGS) entry which is preliminary data.</text>
</comment>
<sequence length="174" mass="20139">MFKKQINIKGSIIECGVHHGSGVMAWAKLSAALEPYALHRRIIGFDTFEGFCHIANEDRTSVESKQNKELQVGGFSTEHDVYEELQELIKEFDDNRYLNQFPKVFLVKGDATETIPKYVEENPHLLVSLLFLDFDLYEPTKVALEYFLPRMCKEQLLPLMKLIIFGGQVRHKLY</sequence>
<dbReference type="Proteomes" id="UP000010523">
    <property type="component" value="Unassembled WGS sequence"/>
</dbReference>
<dbReference type="PATRIC" id="fig|997296.3.peg.1953"/>
<reference evidence="1 2" key="1">
    <citation type="journal article" date="2012" name="Appl. Environ. Microbiol.">
        <title>Genome Sequence of Thermotolerant Bacillus methanolicus: Features and Regulation Related to Methylotrophy and Production of L-Lysine and L-Glutamate from Methanol.</title>
        <authorList>
            <person name="Heggeset T.M."/>
            <person name="Krog A."/>
            <person name="Balzer S."/>
            <person name="Wentzel A."/>
            <person name="Ellingsen T.E."/>
            <person name="Brautaset T."/>
        </authorList>
    </citation>
    <scope>NUCLEOTIDE SEQUENCE [LARGE SCALE GENOMIC DNA]</scope>
    <source>
        <strain evidence="1 2">PB1</strain>
    </source>
</reference>
<dbReference type="EMBL" id="AFEU01000002">
    <property type="protein sequence ID" value="EIJ80526.1"/>
    <property type="molecule type" value="Genomic_DNA"/>
</dbReference>